<protein>
    <submittedName>
        <fullName evidence="2">Uncharacterized protein</fullName>
    </submittedName>
</protein>
<sequence>MTAWRFRASPPNLRWSLTPNSLFPHNNCTFRSGFPPRFAGFCLQASVFGLPSAAYPPDDHPGLAPSSGASPPSLPKRACLPVRLVYSRRRGRARHEAGGSQSLASSSRSPPLSVRGLRRSARLSAKSGGFRSSSRRG</sequence>
<dbReference type="Proteomes" id="UP000729402">
    <property type="component" value="Unassembled WGS sequence"/>
</dbReference>
<accession>A0A8J5X1Z4</accession>
<dbReference type="EMBL" id="JAAALK010000079">
    <property type="protein sequence ID" value="KAG8100029.1"/>
    <property type="molecule type" value="Genomic_DNA"/>
</dbReference>
<feature type="compositionally biased region" description="Low complexity" evidence="1">
    <location>
        <begin position="98"/>
        <end position="115"/>
    </location>
</feature>
<evidence type="ECO:0000256" key="1">
    <source>
        <dbReference type="SAM" id="MobiDB-lite"/>
    </source>
</evidence>
<feature type="compositionally biased region" description="Low complexity" evidence="1">
    <location>
        <begin position="62"/>
        <end position="71"/>
    </location>
</feature>
<feature type="region of interest" description="Disordered" evidence="1">
    <location>
        <begin position="90"/>
        <end position="137"/>
    </location>
</feature>
<feature type="compositionally biased region" description="Low complexity" evidence="1">
    <location>
        <begin position="127"/>
        <end position="137"/>
    </location>
</feature>
<evidence type="ECO:0000313" key="2">
    <source>
        <dbReference type="EMBL" id="KAG8100029.1"/>
    </source>
</evidence>
<evidence type="ECO:0000313" key="3">
    <source>
        <dbReference type="Proteomes" id="UP000729402"/>
    </source>
</evidence>
<organism evidence="2 3">
    <name type="scientific">Zizania palustris</name>
    <name type="common">Northern wild rice</name>
    <dbReference type="NCBI Taxonomy" id="103762"/>
    <lineage>
        <taxon>Eukaryota</taxon>
        <taxon>Viridiplantae</taxon>
        <taxon>Streptophyta</taxon>
        <taxon>Embryophyta</taxon>
        <taxon>Tracheophyta</taxon>
        <taxon>Spermatophyta</taxon>
        <taxon>Magnoliopsida</taxon>
        <taxon>Liliopsida</taxon>
        <taxon>Poales</taxon>
        <taxon>Poaceae</taxon>
        <taxon>BOP clade</taxon>
        <taxon>Oryzoideae</taxon>
        <taxon>Oryzeae</taxon>
        <taxon>Zizaniinae</taxon>
        <taxon>Zizania</taxon>
    </lineage>
</organism>
<keyword evidence="3" id="KW-1185">Reference proteome</keyword>
<feature type="region of interest" description="Disordered" evidence="1">
    <location>
        <begin position="54"/>
        <end position="76"/>
    </location>
</feature>
<name>A0A8J5X1Z4_ZIZPA</name>
<gene>
    <name evidence="2" type="ORF">GUJ93_ZPchr0013g37225</name>
</gene>
<reference evidence="2" key="1">
    <citation type="journal article" date="2021" name="bioRxiv">
        <title>Whole Genome Assembly and Annotation of Northern Wild Rice, Zizania palustris L., Supports a Whole Genome Duplication in the Zizania Genus.</title>
        <authorList>
            <person name="Haas M."/>
            <person name="Kono T."/>
            <person name="Macchietto M."/>
            <person name="Millas R."/>
            <person name="McGilp L."/>
            <person name="Shao M."/>
            <person name="Duquette J."/>
            <person name="Hirsch C.N."/>
            <person name="Kimball J."/>
        </authorList>
    </citation>
    <scope>NUCLEOTIDE SEQUENCE</scope>
    <source>
        <tissue evidence="2">Fresh leaf tissue</tissue>
    </source>
</reference>
<comment type="caution">
    <text evidence="2">The sequence shown here is derived from an EMBL/GenBank/DDBJ whole genome shotgun (WGS) entry which is preliminary data.</text>
</comment>
<proteinExistence type="predicted"/>
<reference evidence="2" key="2">
    <citation type="submission" date="2021-02" db="EMBL/GenBank/DDBJ databases">
        <authorList>
            <person name="Kimball J.A."/>
            <person name="Haas M.W."/>
            <person name="Macchietto M."/>
            <person name="Kono T."/>
            <person name="Duquette J."/>
            <person name="Shao M."/>
        </authorList>
    </citation>
    <scope>NUCLEOTIDE SEQUENCE</scope>
    <source>
        <tissue evidence="2">Fresh leaf tissue</tissue>
    </source>
</reference>
<dbReference type="AlphaFoldDB" id="A0A8J5X1Z4"/>